<dbReference type="RefSeq" id="WP_368381315.1">
    <property type="nucleotide sequence ID" value="NZ_JBFRYA010000006.1"/>
</dbReference>
<evidence type="ECO:0000313" key="3">
    <source>
        <dbReference type="Proteomes" id="UP001557485"/>
    </source>
</evidence>
<accession>A0ABV3U512</accession>
<feature type="transmembrane region" description="Helical" evidence="1">
    <location>
        <begin position="15"/>
        <end position="36"/>
    </location>
</feature>
<name>A0ABV3U512_9GAMM</name>
<gene>
    <name evidence="2" type="ORF">AB4876_08990</name>
</gene>
<keyword evidence="1" id="KW-0812">Transmembrane</keyword>
<protein>
    <submittedName>
        <fullName evidence="2">Uncharacterized protein</fullName>
    </submittedName>
</protein>
<sequence>MNISQTLFGRAIQHYGAQLGGWPRMLWPLLGLLLLCSRRRRQQWQLAQREAEVENSNLLQDYADGMSELSPSDTLQRRLQAIAAHPQLRSAKAPNPLPFWRISLASAMASALLGLVLGAGGMLDEFSDSDSVYLESAMNYEVSNWLAGDIQ</sequence>
<proteinExistence type="predicted"/>
<dbReference type="EMBL" id="JBFRYA010000006">
    <property type="protein sequence ID" value="MEX1669049.1"/>
    <property type="molecule type" value="Genomic_DNA"/>
</dbReference>
<organism evidence="2 3">
    <name type="scientific">Zhongshania guokunii</name>
    <dbReference type="NCBI Taxonomy" id="641783"/>
    <lineage>
        <taxon>Bacteria</taxon>
        <taxon>Pseudomonadati</taxon>
        <taxon>Pseudomonadota</taxon>
        <taxon>Gammaproteobacteria</taxon>
        <taxon>Cellvibrionales</taxon>
        <taxon>Spongiibacteraceae</taxon>
        <taxon>Zhongshania</taxon>
    </lineage>
</organism>
<keyword evidence="3" id="KW-1185">Reference proteome</keyword>
<feature type="transmembrane region" description="Helical" evidence="1">
    <location>
        <begin position="99"/>
        <end position="123"/>
    </location>
</feature>
<evidence type="ECO:0000313" key="2">
    <source>
        <dbReference type="EMBL" id="MEX1669049.1"/>
    </source>
</evidence>
<reference evidence="2 3" key="1">
    <citation type="journal article" date="2011" name="Int. J. Syst. Evol. Microbiol.">
        <title>Zhongshania antarctica gen. nov., sp. nov. and Zhongshania guokunii sp. nov., gammaproteobacteria respectively isolated from coastal attached (fast) ice and surface seawater of the Antarctic.</title>
        <authorList>
            <person name="Li H.J."/>
            <person name="Zhang X.Y."/>
            <person name="Chen C.X."/>
            <person name="Zhang Y.J."/>
            <person name="Gao Z.M."/>
            <person name="Yu Y."/>
            <person name="Chen X.L."/>
            <person name="Chen B."/>
            <person name="Zhang Y.Z."/>
        </authorList>
    </citation>
    <scope>NUCLEOTIDE SEQUENCE [LARGE SCALE GENOMIC DNA]</scope>
    <source>
        <strain evidence="2 3">ZS6-22T</strain>
    </source>
</reference>
<keyword evidence="1" id="KW-1133">Transmembrane helix</keyword>
<keyword evidence="1" id="KW-0472">Membrane</keyword>
<comment type="caution">
    <text evidence="2">The sequence shown here is derived from an EMBL/GenBank/DDBJ whole genome shotgun (WGS) entry which is preliminary data.</text>
</comment>
<evidence type="ECO:0000256" key="1">
    <source>
        <dbReference type="SAM" id="Phobius"/>
    </source>
</evidence>
<dbReference type="Proteomes" id="UP001557485">
    <property type="component" value="Unassembled WGS sequence"/>
</dbReference>